<feature type="domain" description="DHHA1" evidence="8">
    <location>
        <begin position="372"/>
        <end position="463"/>
    </location>
</feature>
<dbReference type="EMBL" id="LANT01000010">
    <property type="protein sequence ID" value="KJV59371.1"/>
    <property type="molecule type" value="Genomic_DNA"/>
</dbReference>
<dbReference type="Gene3D" id="3.10.310.30">
    <property type="match status" value="1"/>
</dbReference>
<feature type="coiled-coil region" evidence="6">
    <location>
        <begin position="331"/>
        <end position="363"/>
    </location>
</feature>
<comment type="caution">
    <text evidence="10">The sequence shown here is derived from an EMBL/GenBank/DDBJ whole genome shotgun (WGS) entry which is preliminary data.</text>
</comment>
<feature type="domain" description="RecJ OB" evidence="9">
    <location>
        <begin position="477"/>
        <end position="581"/>
    </location>
</feature>
<evidence type="ECO:0000313" key="11">
    <source>
        <dbReference type="Proteomes" id="UP000033754"/>
    </source>
</evidence>
<evidence type="ECO:0000259" key="7">
    <source>
        <dbReference type="Pfam" id="PF01368"/>
    </source>
</evidence>
<dbReference type="InterPro" id="IPR001667">
    <property type="entry name" value="DDH_dom"/>
</dbReference>
<dbReference type="Pfam" id="PF17768">
    <property type="entry name" value="RecJ_OB"/>
    <property type="match status" value="1"/>
</dbReference>
<evidence type="ECO:0000256" key="5">
    <source>
        <dbReference type="ARBA" id="ARBA00022839"/>
    </source>
</evidence>
<gene>
    <name evidence="10" type="primary">recJ</name>
    <name evidence="10" type="ORF">EPHNCH_1522</name>
</gene>
<dbReference type="GeneID" id="92747935"/>
<evidence type="ECO:0000259" key="9">
    <source>
        <dbReference type="Pfam" id="PF17768"/>
    </source>
</evidence>
<evidence type="ECO:0000256" key="3">
    <source>
        <dbReference type="ARBA" id="ARBA00022722"/>
    </source>
</evidence>
<dbReference type="InterPro" id="IPR038763">
    <property type="entry name" value="DHH_sf"/>
</dbReference>
<dbReference type="InterPro" id="IPR041122">
    <property type="entry name" value="RecJ_OB"/>
</dbReference>
<dbReference type="PANTHER" id="PTHR30255">
    <property type="entry name" value="SINGLE-STRANDED-DNA-SPECIFIC EXONUCLEASE RECJ"/>
    <property type="match status" value="1"/>
</dbReference>
<dbReference type="RefSeq" id="WP_011451211.1">
    <property type="nucleotide sequence ID" value="NZ_LANT01000010.1"/>
</dbReference>
<organism evidence="10 11">
    <name type="scientific">Anaplasma phagocytophilum str. NCH-1</name>
    <dbReference type="NCBI Taxonomy" id="1359161"/>
    <lineage>
        <taxon>Bacteria</taxon>
        <taxon>Pseudomonadati</taxon>
        <taxon>Pseudomonadota</taxon>
        <taxon>Alphaproteobacteria</taxon>
        <taxon>Rickettsiales</taxon>
        <taxon>Anaplasmataceae</taxon>
        <taxon>Anaplasma</taxon>
        <taxon>phagocytophilum group</taxon>
    </lineage>
</organism>
<keyword evidence="6" id="KW-0175">Coiled coil</keyword>
<dbReference type="AlphaFoldDB" id="A0A0F3MUL3"/>
<dbReference type="InterPro" id="IPR003156">
    <property type="entry name" value="DHHA1_dom"/>
</dbReference>
<name>A0A0F3MUL3_ANAPH</name>
<reference evidence="10 11" key="1">
    <citation type="submission" date="2015-01" db="EMBL/GenBank/DDBJ databases">
        <title>Genome Sequencing of Rickettsiales.</title>
        <authorList>
            <person name="Daugherty S.C."/>
            <person name="Su Q."/>
            <person name="Abolude K."/>
            <person name="Beier-Sexton M."/>
            <person name="Carlyon J.A."/>
            <person name="Carter R."/>
            <person name="Day N.P."/>
            <person name="Dumler S.J."/>
            <person name="Dyachenko V."/>
            <person name="Godinez A."/>
            <person name="Kurtti T.J."/>
            <person name="Lichay M."/>
            <person name="Mullins K.E."/>
            <person name="Ott S."/>
            <person name="Pappas-Brown V."/>
            <person name="Paris D.H."/>
            <person name="Patel P."/>
            <person name="Richards A.L."/>
            <person name="Sadzewicz L."/>
            <person name="Sears K."/>
            <person name="Seidman D."/>
            <person name="Sengamalay N."/>
            <person name="Stenos J."/>
            <person name="Tallon L.J."/>
            <person name="Vincent G."/>
            <person name="Fraser C.M."/>
            <person name="Munderloh U."/>
            <person name="Dunning-Hotopp J.C."/>
        </authorList>
    </citation>
    <scope>NUCLEOTIDE SEQUENCE [LARGE SCALE GENOMIC DNA]</scope>
    <source>
        <strain evidence="10 11">NCH-1</strain>
    </source>
</reference>
<dbReference type="Pfam" id="PF01368">
    <property type="entry name" value="DHH"/>
    <property type="match status" value="1"/>
</dbReference>
<keyword evidence="4 10" id="KW-0378">Hydrolase</keyword>
<proteinExistence type="inferred from homology"/>
<dbReference type="Gene3D" id="3.90.1640.30">
    <property type="match status" value="1"/>
</dbReference>
<dbReference type="SUPFAM" id="SSF64182">
    <property type="entry name" value="DHH phosphoesterases"/>
    <property type="match status" value="1"/>
</dbReference>
<dbReference type="NCBIfam" id="TIGR00644">
    <property type="entry name" value="recJ"/>
    <property type="match status" value="1"/>
</dbReference>
<sequence length="585" mass="63592">MLQSSAEEAVLCTGVSGAVWKVHNATYRDVLTIKQKFGLSEIVAHVLAIKRIPLDDIRDFLFPTLKLLLPDPFHLLDMGKAVDRILKAIYEKERIVIFGDYDVDGATSSAMLKRYFKSIGATAEVYIPDRLKEGYGPNPEALIKLRKKGCSLCITVDCGTVAHEPISVARAAGLDVIVVDHHIGSPTLPDATAIINPNRLDETSTYTYLSGVGTSFMLLIALNKTLRQAGYFQQENEPNLMNYLDLVALGTVCDVMPMLKLNRAFVKQGLKVMSERGNMGLRTLADAIGIEEKPSVYHLGFCIGPHINAGGRIGNSSLGARLLSSNDAIECNKIVTMLLDLNNERKEIENRSLAEALAQAELLVDEGKNIIMVTGNWHVGVIGIIAGRIKERFFLPTIVISLDGDMGKASARSVAGIDIGAAVLSAKFEKLIPEGGGHEMAAGFSVHRSQIEPLYKFFLERFKDVNIQKALHASGILSTAGISSALCRELQLLEPFGPGNPEPKFVLRNVRIKNPAIIGESHIKCLIDDGSGASVRGMCFKCVGTELALGLLQGGIAVHLLGKVSMNQWRGNEYVQFIIDDLAFA</sequence>
<dbReference type="GO" id="GO:0003676">
    <property type="term" value="F:nucleic acid binding"/>
    <property type="evidence" value="ECO:0007669"/>
    <property type="project" value="InterPro"/>
</dbReference>
<accession>A0A0F3MUL3</accession>
<dbReference type="PATRIC" id="fig|1359161.3.peg.1730"/>
<evidence type="ECO:0000259" key="8">
    <source>
        <dbReference type="Pfam" id="PF02272"/>
    </source>
</evidence>
<dbReference type="GO" id="GO:0006310">
    <property type="term" value="P:DNA recombination"/>
    <property type="evidence" value="ECO:0007669"/>
    <property type="project" value="InterPro"/>
</dbReference>
<keyword evidence="5 10" id="KW-0269">Exonuclease</keyword>
<dbReference type="GO" id="GO:0008409">
    <property type="term" value="F:5'-3' exonuclease activity"/>
    <property type="evidence" value="ECO:0007669"/>
    <property type="project" value="InterPro"/>
</dbReference>
<dbReference type="Proteomes" id="UP000033754">
    <property type="component" value="Unassembled WGS sequence"/>
</dbReference>
<feature type="domain" description="DDH" evidence="7">
    <location>
        <begin position="94"/>
        <end position="251"/>
    </location>
</feature>
<evidence type="ECO:0000256" key="4">
    <source>
        <dbReference type="ARBA" id="ARBA00022801"/>
    </source>
</evidence>
<evidence type="ECO:0000256" key="2">
    <source>
        <dbReference type="ARBA" id="ARBA00019841"/>
    </source>
</evidence>
<protein>
    <recommendedName>
        <fullName evidence="2">Single-stranded-DNA-specific exonuclease RecJ</fullName>
    </recommendedName>
</protein>
<dbReference type="Pfam" id="PF02272">
    <property type="entry name" value="DHHA1"/>
    <property type="match status" value="1"/>
</dbReference>
<comment type="similarity">
    <text evidence="1">Belongs to the RecJ family.</text>
</comment>
<dbReference type="GO" id="GO:0006281">
    <property type="term" value="P:DNA repair"/>
    <property type="evidence" value="ECO:0007669"/>
    <property type="project" value="InterPro"/>
</dbReference>
<dbReference type="PANTHER" id="PTHR30255:SF2">
    <property type="entry name" value="SINGLE-STRANDED-DNA-SPECIFIC EXONUCLEASE RECJ"/>
    <property type="match status" value="1"/>
</dbReference>
<keyword evidence="3" id="KW-0540">Nuclease</keyword>
<dbReference type="InterPro" id="IPR004610">
    <property type="entry name" value="RecJ"/>
</dbReference>
<evidence type="ECO:0000256" key="6">
    <source>
        <dbReference type="SAM" id="Coils"/>
    </source>
</evidence>
<evidence type="ECO:0000256" key="1">
    <source>
        <dbReference type="ARBA" id="ARBA00005915"/>
    </source>
</evidence>
<evidence type="ECO:0000313" key="10">
    <source>
        <dbReference type="EMBL" id="KJV59371.1"/>
    </source>
</evidence>
<dbReference type="InterPro" id="IPR051673">
    <property type="entry name" value="SSDNA_exonuclease_RecJ"/>
</dbReference>